<organism evidence="2 3">
    <name type="scientific">Channa argus</name>
    <name type="common">Northern snakehead</name>
    <name type="synonym">Ophicephalus argus</name>
    <dbReference type="NCBI Taxonomy" id="215402"/>
    <lineage>
        <taxon>Eukaryota</taxon>
        <taxon>Metazoa</taxon>
        <taxon>Chordata</taxon>
        <taxon>Craniata</taxon>
        <taxon>Vertebrata</taxon>
        <taxon>Euteleostomi</taxon>
        <taxon>Actinopterygii</taxon>
        <taxon>Neopterygii</taxon>
        <taxon>Teleostei</taxon>
        <taxon>Neoteleostei</taxon>
        <taxon>Acanthomorphata</taxon>
        <taxon>Anabantaria</taxon>
        <taxon>Anabantiformes</taxon>
        <taxon>Channoidei</taxon>
        <taxon>Channidae</taxon>
        <taxon>Channa</taxon>
    </lineage>
</organism>
<proteinExistence type="predicted"/>
<evidence type="ECO:0000313" key="2">
    <source>
        <dbReference type="EMBL" id="KAF3692179.1"/>
    </source>
</evidence>
<protein>
    <submittedName>
        <fullName evidence="2">Uncharacterized protein</fullName>
    </submittedName>
</protein>
<feature type="region of interest" description="Disordered" evidence="1">
    <location>
        <begin position="88"/>
        <end position="112"/>
    </location>
</feature>
<evidence type="ECO:0000313" key="3">
    <source>
        <dbReference type="Proteomes" id="UP000503349"/>
    </source>
</evidence>
<gene>
    <name evidence="2" type="ORF">EXN66_Car007855</name>
</gene>
<evidence type="ECO:0000256" key="1">
    <source>
        <dbReference type="SAM" id="MobiDB-lite"/>
    </source>
</evidence>
<name>A0A6G1PPM9_CHAAH</name>
<keyword evidence="3" id="KW-1185">Reference proteome</keyword>
<reference evidence="3" key="2">
    <citation type="submission" date="2019-02" db="EMBL/GenBank/DDBJ databases">
        <title>Opniocepnalus argus Var Kimnra genome.</title>
        <authorList>
            <person name="Zhou C."/>
            <person name="Xiao S."/>
        </authorList>
    </citation>
    <scope>NUCLEOTIDE SEQUENCE [LARGE SCALE GENOMIC DNA]</scope>
</reference>
<sequence length="112" mass="12848">MKGLGHCLMQAVNYSASNEIKLIKAIKSNKKPYRSQINRSLHVFLNRCSTPTSLEEPLFCDKRGRMRITIIVNSGYKDLVRLIPRGAKKEKDVTRNNKTGQHRMRQHTVAPD</sequence>
<dbReference type="EMBL" id="CM015718">
    <property type="protein sequence ID" value="KAF3692179.1"/>
    <property type="molecule type" value="Genomic_DNA"/>
</dbReference>
<accession>A0A6G1PPM9</accession>
<dbReference type="AlphaFoldDB" id="A0A6G1PPM9"/>
<dbReference type="Proteomes" id="UP000503349">
    <property type="component" value="Chromosome 7"/>
</dbReference>
<reference evidence="2 3" key="1">
    <citation type="submission" date="2019-02" db="EMBL/GenBank/DDBJ databases">
        <title>Opniocepnalus argus genome.</title>
        <authorList>
            <person name="Zhou C."/>
            <person name="Xiao S."/>
        </authorList>
    </citation>
    <scope>NUCLEOTIDE SEQUENCE [LARGE SCALE GENOMIC DNA]</scope>
    <source>
        <strain evidence="2">OARG1902GOOAL</strain>
        <tissue evidence="2">Muscle</tissue>
    </source>
</reference>